<protein>
    <submittedName>
        <fullName evidence="2">Uncharacterized protein</fullName>
    </submittedName>
</protein>
<dbReference type="Proteomes" id="UP000005867">
    <property type="component" value="Chromosome"/>
</dbReference>
<dbReference type="STRING" id="1104324.P186_2436"/>
<dbReference type="KEGG" id="pyr:P186_2436"/>
<organism evidence="2 3">
    <name type="scientific">Pyrobaculum ferrireducens</name>
    <dbReference type="NCBI Taxonomy" id="1104324"/>
    <lineage>
        <taxon>Archaea</taxon>
        <taxon>Thermoproteota</taxon>
        <taxon>Thermoprotei</taxon>
        <taxon>Thermoproteales</taxon>
        <taxon>Thermoproteaceae</taxon>
        <taxon>Pyrobaculum</taxon>
    </lineage>
</organism>
<dbReference type="RefSeq" id="WP_014289647.1">
    <property type="nucleotide sequence ID" value="NC_016645.1"/>
</dbReference>
<feature type="transmembrane region" description="Helical" evidence="1">
    <location>
        <begin position="34"/>
        <end position="57"/>
    </location>
</feature>
<dbReference type="EMBL" id="CP003098">
    <property type="protein sequence ID" value="AET33822.1"/>
    <property type="molecule type" value="Genomic_DNA"/>
</dbReference>
<keyword evidence="3" id="KW-1185">Reference proteome</keyword>
<dbReference type="HOGENOM" id="CLU_2476140_0_0_2"/>
<dbReference type="GeneID" id="11594038"/>
<keyword evidence="1" id="KW-0472">Membrane</keyword>
<proteinExistence type="predicted"/>
<evidence type="ECO:0000313" key="3">
    <source>
        <dbReference type="Proteomes" id="UP000005867"/>
    </source>
</evidence>
<dbReference type="BioCyc" id="PSP1104324:GJSN-2382-MONOMER"/>
<evidence type="ECO:0000256" key="1">
    <source>
        <dbReference type="SAM" id="Phobius"/>
    </source>
</evidence>
<gene>
    <name evidence="2" type="ORF">P186_2436</name>
</gene>
<dbReference type="eggNOG" id="arCOG07010">
    <property type="taxonomic scope" value="Archaea"/>
</dbReference>
<keyword evidence="1" id="KW-0812">Transmembrane</keyword>
<dbReference type="AlphaFoldDB" id="G7VCL7"/>
<feature type="transmembrane region" description="Helical" evidence="1">
    <location>
        <begin position="63"/>
        <end position="80"/>
    </location>
</feature>
<accession>G7VCL7</accession>
<keyword evidence="1" id="KW-1133">Transmembrane helix</keyword>
<reference evidence="2 3" key="1">
    <citation type="journal article" date="2012" name="J. Bacteriol.">
        <title>Complete genome sequence of strain 1860, a crenarchaeon of the genus pyrobaculum able to grow with various electron acceptors.</title>
        <authorList>
            <person name="Mardanov A.V."/>
            <person name="Gumerov V.M."/>
            <person name="Slobodkina G.B."/>
            <person name="Beletsky A.V."/>
            <person name="Bonch-Osmolovskaya E.A."/>
            <person name="Ravin N.V."/>
            <person name="Skryabin K.G."/>
        </authorList>
    </citation>
    <scope>NUCLEOTIDE SEQUENCE [LARGE SCALE GENOMIC DNA]</scope>
    <source>
        <strain evidence="2 3">1860</strain>
    </source>
</reference>
<name>G7VCL7_9CREN</name>
<sequence>MDKFDVAVGLVAVVFIALVLNGLWSIVNAQTAYCGVLTGYVLLGALAGASLLLSRWYRQLETIGAGLALLYLLVMWITFLNPGTLQYC</sequence>
<evidence type="ECO:0000313" key="2">
    <source>
        <dbReference type="EMBL" id="AET33822.1"/>
    </source>
</evidence>
<dbReference type="OrthoDB" id="28953at2157"/>
<feature type="transmembrane region" description="Helical" evidence="1">
    <location>
        <begin position="6"/>
        <end position="27"/>
    </location>
</feature>